<organism evidence="1 2">
    <name type="scientific">Trichonephila clavipes</name>
    <name type="common">Golden silk orbweaver</name>
    <name type="synonym">Nephila clavipes</name>
    <dbReference type="NCBI Taxonomy" id="2585209"/>
    <lineage>
        <taxon>Eukaryota</taxon>
        <taxon>Metazoa</taxon>
        <taxon>Ecdysozoa</taxon>
        <taxon>Arthropoda</taxon>
        <taxon>Chelicerata</taxon>
        <taxon>Arachnida</taxon>
        <taxon>Araneae</taxon>
        <taxon>Araneomorphae</taxon>
        <taxon>Entelegynae</taxon>
        <taxon>Araneoidea</taxon>
        <taxon>Nephilidae</taxon>
        <taxon>Trichonephila</taxon>
    </lineage>
</organism>
<evidence type="ECO:0000313" key="2">
    <source>
        <dbReference type="Proteomes" id="UP000887159"/>
    </source>
</evidence>
<accession>A0A8X6WFZ4</accession>
<dbReference type="EMBL" id="BMAU01021422">
    <property type="protein sequence ID" value="GFY34194.1"/>
    <property type="molecule type" value="Genomic_DNA"/>
</dbReference>
<dbReference type="AlphaFoldDB" id="A0A8X6WFZ4"/>
<keyword evidence="2" id="KW-1185">Reference proteome</keyword>
<evidence type="ECO:0000313" key="1">
    <source>
        <dbReference type="EMBL" id="GFY34194.1"/>
    </source>
</evidence>
<gene>
    <name evidence="1" type="primary">NCL1_07573</name>
    <name evidence="1" type="ORF">TNCV_2504971</name>
</gene>
<protein>
    <submittedName>
        <fullName evidence="1">Uncharacterized protein</fullName>
    </submittedName>
</protein>
<proteinExistence type="predicted"/>
<reference evidence="1" key="1">
    <citation type="submission" date="2020-08" db="EMBL/GenBank/DDBJ databases">
        <title>Multicomponent nature underlies the extraordinary mechanical properties of spider dragline silk.</title>
        <authorList>
            <person name="Kono N."/>
            <person name="Nakamura H."/>
            <person name="Mori M."/>
            <person name="Yoshida Y."/>
            <person name="Ohtoshi R."/>
            <person name="Malay A.D."/>
            <person name="Moran D.A.P."/>
            <person name="Tomita M."/>
            <person name="Numata K."/>
            <person name="Arakawa K."/>
        </authorList>
    </citation>
    <scope>NUCLEOTIDE SEQUENCE</scope>
</reference>
<dbReference type="Proteomes" id="UP000887159">
    <property type="component" value="Unassembled WGS sequence"/>
</dbReference>
<sequence length="181" mass="20334">MSRTDYPRSGRPSFKDDAATIKEVENCPIRPKYSGVSSVAEWSNLGTHSWRCRIEVLKLIVSLKTRHVDRSMHGKSYKNKVQSPERLDGSISLFHVTGERFKPQAGQGRLSPSVGCIYAKGVNDYENSSRHMSAGRPSIIKEKKRRRLPRLVKLNQTQTVVQLIAQYNAVPSASASEHTVQ</sequence>
<comment type="caution">
    <text evidence="1">The sequence shown here is derived from an EMBL/GenBank/DDBJ whole genome shotgun (WGS) entry which is preliminary data.</text>
</comment>
<name>A0A8X6WFZ4_TRICX</name>